<dbReference type="InterPro" id="IPR000847">
    <property type="entry name" value="LysR_HTH_N"/>
</dbReference>
<evidence type="ECO:0000313" key="8">
    <source>
        <dbReference type="EMBL" id="SMB22690.1"/>
    </source>
</evidence>
<evidence type="ECO:0000259" key="7">
    <source>
        <dbReference type="PROSITE" id="PS51866"/>
    </source>
</evidence>
<dbReference type="SUPFAM" id="SSF46785">
    <property type="entry name" value="Winged helix' DNA-binding domain"/>
    <property type="match status" value="1"/>
</dbReference>
<dbReference type="Gene3D" id="1.10.10.10">
    <property type="entry name" value="Winged helix-like DNA-binding domain superfamily/Winged helix DNA-binding domain"/>
    <property type="match status" value="1"/>
</dbReference>
<dbReference type="AlphaFoldDB" id="A0A7Z7HPM4"/>
<organism evidence="8 9">
    <name type="scientific">Sterolibacterium denitrificans</name>
    <dbReference type="NCBI Taxonomy" id="157592"/>
    <lineage>
        <taxon>Bacteria</taxon>
        <taxon>Pseudomonadati</taxon>
        <taxon>Pseudomonadota</taxon>
        <taxon>Betaproteobacteria</taxon>
        <taxon>Nitrosomonadales</taxon>
        <taxon>Sterolibacteriaceae</taxon>
        <taxon>Sterolibacterium</taxon>
    </lineage>
</organism>
<dbReference type="InterPro" id="IPR051815">
    <property type="entry name" value="Molybdate_resp_trans_reg"/>
</dbReference>
<dbReference type="Pfam" id="PF00126">
    <property type="entry name" value="HTH_1"/>
    <property type="match status" value="1"/>
</dbReference>
<dbReference type="PIRSF" id="PIRSF005763">
    <property type="entry name" value="Txn_reg_ModE"/>
    <property type="match status" value="1"/>
</dbReference>
<feature type="domain" description="Mop" evidence="7">
    <location>
        <begin position="208"/>
        <end position="274"/>
    </location>
</feature>
<evidence type="ECO:0000256" key="1">
    <source>
        <dbReference type="ARBA" id="ARBA00008110"/>
    </source>
</evidence>
<dbReference type="PANTHER" id="PTHR30432:SF1">
    <property type="entry name" value="DNA-BINDING TRANSCRIPTIONAL DUAL REGULATOR MODE"/>
    <property type="match status" value="1"/>
</dbReference>
<dbReference type="PROSITE" id="PS51866">
    <property type="entry name" value="MOP"/>
    <property type="match status" value="2"/>
</dbReference>
<dbReference type="GO" id="GO:0015689">
    <property type="term" value="P:molybdate ion transport"/>
    <property type="evidence" value="ECO:0007669"/>
    <property type="project" value="UniProtKB-UniRule"/>
</dbReference>
<dbReference type="InterPro" id="IPR016462">
    <property type="entry name" value="ModE"/>
</dbReference>
<evidence type="ECO:0000256" key="5">
    <source>
        <dbReference type="PIRNR" id="PIRNR005763"/>
    </source>
</evidence>
<accession>A0A7Z7HPM4</accession>
<keyword evidence="9" id="KW-1185">Reference proteome</keyword>
<dbReference type="InterPro" id="IPR036388">
    <property type="entry name" value="WH-like_DNA-bd_sf"/>
</dbReference>
<feature type="domain" description="Mop" evidence="7">
    <location>
        <begin position="136"/>
        <end position="202"/>
    </location>
</feature>
<evidence type="ECO:0000313" key="9">
    <source>
        <dbReference type="Proteomes" id="UP000242886"/>
    </source>
</evidence>
<dbReference type="InterPro" id="IPR005116">
    <property type="entry name" value="Transp-assoc_OB_typ1"/>
</dbReference>
<dbReference type="SUPFAM" id="SSF50331">
    <property type="entry name" value="MOP-like"/>
    <property type="match status" value="2"/>
</dbReference>
<reference evidence="8" key="1">
    <citation type="submission" date="2017-03" db="EMBL/GenBank/DDBJ databases">
        <authorList>
            <consortium name="AG Boll"/>
        </authorList>
    </citation>
    <scope>NUCLEOTIDE SEQUENCE [LARGE SCALE GENOMIC DNA]</scope>
    <source>
        <strain evidence="8">Chol</strain>
    </source>
</reference>
<gene>
    <name evidence="8" type="primary">modE</name>
    <name evidence="8" type="ORF">SDENCHOL_10667</name>
</gene>
<proteinExistence type="inferred from homology"/>
<dbReference type="GO" id="GO:0030151">
    <property type="term" value="F:molybdenum ion binding"/>
    <property type="evidence" value="ECO:0007669"/>
    <property type="project" value="UniProtKB-UniRule"/>
</dbReference>
<evidence type="ECO:0000256" key="6">
    <source>
        <dbReference type="PIRSR" id="PIRSR005763-1"/>
    </source>
</evidence>
<dbReference type="RefSeq" id="WP_154716047.1">
    <property type="nucleotide sequence ID" value="NZ_LT837803.1"/>
</dbReference>
<dbReference type="InterPro" id="IPR036390">
    <property type="entry name" value="WH_DNA-bd_sf"/>
</dbReference>
<comment type="similarity">
    <text evidence="1 5">Belongs to the ModE family.</text>
</comment>
<dbReference type="GO" id="GO:0003700">
    <property type="term" value="F:DNA-binding transcription factor activity"/>
    <property type="evidence" value="ECO:0007669"/>
    <property type="project" value="InterPro"/>
</dbReference>
<dbReference type="Proteomes" id="UP000242886">
    <property type="component" value="Chromosome SDENCHOL"/>
</dbReference>
<dbReference type="InterPro" id="IPR003725">
    <property type="entry name" value="ModE-bd_N"/>
</dbReference>
<dbReference type="InterPro" id="IPR008995">
    <property type="entry name" value="Mo/tungstate-bd_C_term_dom"/>
</dbReference>
<evidence type="ECO:0000256" key="3">
    <source>
        <dbReference type="ARBA" id="ARBA00022505"/>
    </source>
</evidence>
<name>A0A7Z7HPM4_9PROT</name>
<dbReference type="PANTHER" id="PTHR30432">
    <property type="entry name" value="TRANSCRIPTIONAL REGULATOR MODE"/>
    <property type="match status" value="1"/>
</dbReference>
<protein>
    <submittedName>
        <fullName evidence="8">Molybdenum transport protein ModE</fullName>
    </submittedName>
</protein>
<evidence type="ECO:0000256" key="2">
    <source>
        <dbReference type="ARBA" id="ARBA00022448"/>
    </source>
</evidence>
<keyword evidence="2 5" id="KW-0813">Transport</keyword>
<sequence length="276" mass="29367">MRKASAKHKEGQDLAVHGSIWLTMAGENFGGAGRVDLLARIAEYGSISQAAKSIKMSYKAAWDAIDAMNNLAGEPLVERLTGGKGGGGTRLTQRGERLVANFRIIEREHRQFIEQLSRQAEGITHDFLLIRRMNMKTSARNQFLGQVTAIRPGSINDEIELAIPGGLTLTAILTHASRDSLDLRLGSEAFALVKASSIIVVTDEQKAGFSARNRISGRISRLQIGAVNSEVIIELPAGGSIAAVITNESCHALALAVGQTASAIFKASSVIVGVPA</sequence>
<dbReference type="NCBIfam" id="TIGR00638">
    <property type="entry name" value="Mop"/>
    <property type="match status" value="2"/>
</dbReference>
<dbReference type="EMBL" id="LT837803">
    <property type="protein sequence ID" value="SMB22690.1"/>
    <property type="molecule type" value="Genomic_DNA"/>
</dbReference>
<feature type="region of interest" description="Required for dimer formation and molybdate binding" evidence="6">
    <location>
        <begin position="137"/>
        <end position="145"/>
    </location>
</feature>
<evidence type="ECO:0000256" key="4">
    <source>
        <dbReference type="ARBA" id="ARBA00022737"/>
    </source>
</evidence>
<dbReference type="Gene3D" id="2.40.50.100">
    <property type="match status" value="2"/>
</dbReference>
<dbReference type="NCBIfam" id="TIGR00637">
    <property type="entry name" value="ModE_repress"/>
    <property type="match status" value="1"/>
</dbReference>
<dbReference type="Pfam" id="PF03459">
    <property type="entry name" value="TOBE"/>
    <property type="match status" value="2"/>
</dbReference>
<dbReference type="InterPro" id="IPR004606">
    <property type="entry name" value="Mop_domain"/>
</dbReference>
<keyword evidence="4" id="KW-0677">Repeat</keyword>
<keyword evidence="3 5" id="KW-0500">Molybdenum</keyword>